<dbReference type="OrthoDB" id="191686at2759"/>
<dbReference type="AlphaFoldDB" id="A0A835VS50"/>
<dbReference type="PROSITE" id="PS00018">
    <property type="entry name" value="EF_HAND_1"/>
    <property type="match status" value="1"/>
</dbReference>
<evidence type="ECO:0000259" key="2">
    <source>
        <dbReference type="PROSITE" id="PS50222"/>
    </source>
</evidence>
<reference evidence="3" key="1">
    <citation type="journal article" date="2020" name="bioRxiv">
        <title>Comparative genomics of Chlamydomonas.</title>
        <authorList>
            <person name="Craig R.J."/>
            <person name="Hasan A.R."/>
            <person name="Ness R.W."/>
            <person name="Keightley P.D."/>
        </authorList>
    </citation>
    <scope>NUCLEOTIDE SEQUENCE</scope>
    <source>
        <strain evidence="3">CCAP 11/173</strain>
    </source>
</reference>
<accession>A0A835VS50</accession>
<dbReference type="SUPFAM" id="SSF47473">
    <property type="entry name" value="EF-hand"/>
    <property type="match status" value="1"/>
</dbReference>
<dbReference type="Gene3D" id="1.10.238.10">
    <property type="entry name" value="EF-hand"/>
    <property type="match status" value="1"/>
</dbReference>
<proteinExistence type="predicted"/>
<dbReference type="InterPro" id="IPR002048">
    <property type="entry name" value="EF_hand_dom"/>
</dbReference>
<dbReference type="Pfam" id="PF13202">
    <property type="entry name" value="EF-hand_5"/>
    <property type="match status" value="1"/>
</dbReference>
<dbReference type="CDD" id="cd00051">
    <property type="entry name" value="EFh"/>
    <property type="match status" value="1"/>
</dbReference>
<dbReference type="InterPro" id="IPR018247">
    <property type="entry name" value="EF_Hand_1_Ca_BS"/>
</dbReference>
<dbReference type="EMBL" id="JAEHOD010000102">
    <property type="protein sequence ID" value="KAG2427227.1"/>
    <property type="molecule type" value="Genomic_DNA"/>
</dbReference>
<feature type="domain" description="EF-hand" evidence="2">
    <location>
        <begin position="28"/>
        <end position="63"/>
    </location>
</feature>
<evidence type="ECO:0000313" key="3">
    <source>
        <dbReference type="EMBL" id="KAG2427227.1"/>
    </source>
</evidence>
<comment type="caution">
    <text evidence="3">The sequence shown here is derived from an EMBL/GenBank/DDBJ whole genome shotgun (WGS) entry which is preliminary data.</text>
</comment>
<dbReference type="GO" id="GO:0005509">
    <property type="term" value="F:calcium ion binding"/>
    <property type="evidence" value="ECO:0007669"/>
    <property type="project" value="InterPro"/>
</dbReference>
<dbReference type="Proteomes" id="UP000613740">
    <property type="component" value="Unassembled WGS sequence"/>
</dbReference>
<dbReference type="InterPro" id="IPR011992">
    <property type="entry name" value="EF-hand-dom_pair"/>
</dbReference>
<evidence type="ECO:0000313" key="4">
    <source>
        <dbReference type="Proteomes" id="UP000613740"/>
    </source>
</evidence>
<dbReference type="PANTHER" id="PTHR46971">
    <property type="entry name" value="CALCINEURIN B SUBUNIT (PROTEIN PHOSPHATASE 2B REGULATORY SUBUNIT)-LIKE PROTEIN"/>
    <property type="match status" value="1"/>
</dbReference>
<name>A0A835VS50_9CHLO</name>
<protein>
    <recommendedName>
        <fullName evidence="2">EF-hand domain-containing protein</fullName>
    </recommendedName>
</protein>
<organism evidence="3 4">
    <name type="scientific">Chlamydomonas schloesseri</name>
    <dbReference type="NCBI Taxonomy" id="2026947"/>
    <lineage>
        <taxon>Eukaryota</taxon>
        <taxon>Viridiplantae</taxon>
        <taxon>Chlorophyta</taxon>
        <taxon>core chlorophytes</taxon>
        <taxon>Chlorophyceae</taxon>
        <taxon>CS clade</taxon>
        <taxon>Chlamydomonadales</taxon>
        <taxon>Chlamydomonadaceae</taxon>
        <taxon>Chlamydomonas</taxon>
    </lineage>
</organism>
<dbReference type="PANTHER" id="PTHR46971:SF1">
    <property type="entry name" value="CALCINEURIN B SUBUNIT (PROTEIN PHOSPHATASE 2B REGULATORY SUBUNIT)-LIKE PROTEIN"/>
    <property type="match status" value="1"/>
</dbReference>
<gene>
    <name evidence="3" type="ORF">HYH02_014631</name>
</gene>
<keyword evidence="1" id="KW-0106">Calcium</keyword>
<feature type="domain" description="EF-hand" evidence="2">
    <location>
        <begin position="92"/>
        <end position="127"/>
    </location>
</feature>
<keyword evidence="4" id="KW-1185">Reference proteome</keyword>
<dbReference type="Pfam" id="PF00036">
    <property type="entry name" value="EF-hand_1"/>
    <property type="match status" value="1"/>
</dbReference>
<dbReference type="SMART" id="SM00054">
    <property type="entry name" value="EFh"/>
    <property type="match status" value="2"/>
</dbReference>
<dbReference type="PROSITE" id="PS50222">
    <property type="entry name" value="EF_HAND_2"/>
    <property type="match status" value="2"/>
</dbReference>
<evidence type="ECO:0000256" key="1">
    <source>
        <dbReference type="ARBA" id="ARBA00022837"/>
    </source>
</evidence>
<sequence length="195" mass="21007">MGQAASGGLTQGDVDEVIAASKGVFNQAEIEALYKRFRALDRGRKGYISPEEFLSIPELSINPLAQRLVRCCECPNFRDFVKLVAPFSPRASRDDRLAFIFQVYDVDGDGYISREDMAMMLKQLAGSSLGEEDTHAIISRVLAQVGAMATTTTAGGPATATATTTGLERLDLPAFRRALGGADLSNMVVEVNVDL</sequence>